<organism evidence="2 3">
    <name type="scientific">Saccharothrix hoggarensis</name>
    <dbReference type="NCBI Taxonomy" id="913853"/>
    <lineage>
        <taxon>Bacteria</taxon>
        <taxon>Bacillati</taxon>
        <taxon>Actinomycetota</taxon>
        <taxon>Actinomycetes</taxon>
        <taxon>Pseudonocardiales</taxon>
        <taxon>Pseudonocardiaceae</taxon>
        <taxon>Saccharothrix</taxon>
    </lineage>
</organism>
<accession>A0ABW3R0R9</accession>
<evidence type="ECO:0000313" key="3">
    <source>
        <dbReference type="Proteomes" id="UP001597168"/>
    </source>
</evidence>
<name>A0ABW3R0R9_9PSEU</name>
<keyword evidence="1" id="KW-0732">Signal</keyword>
<proteinExistence type="predicted"/>
<sequence length="193" mass="20479">MIRRTLTAVLALAAMVGLAGTASAAPSGEFTWPPADVTPVYETAAELEVRTARFAAREVELVPLVVRGASDVTTGAWGHEAAGLFDGLQYVNNDVRFSTPRGPSGFFIQIHAPGFFTTTPAELCGFSTCTGSVRQADGGLVVFTEHVGEWGSRTAYSYRPNGEVVYVSTAHSSVVGNRQLARLATDRGFTFTS</sequence>
<dbReference type="RefSeq" id="WP_380726668.1">
    <property type="nucleotide sequence ID" value="NZ_JBHTLK010000164.1"/>
</dbReference>
<reference evidence="3" key="1">
    <citation type="journal article" date="2019" name="Int. J. Syst. Evol. Microbiol.">
        <title>The Global Catalogue of Microorganisms (GCM) 10K type strain sequencing project: providing services to taxonomists for standard genome sequencing and annotation.</title>
        <authorList>
            <consortium name="The Broad Institute Genomics Platform"/>
            <consortium name="The Broad Institute Genome Sequencing Center for Infectious Disease"/>
            <person name="Wu L."/>
            <person name="Ma J."/>
        </authorList>
    </citation>
    <scope>NUCLEOTIDE SEQUENCE [LARGE SCALE GENOMIC DNA]</scope>
    <source>
        <strain evidence="3">CCUG 60214</strain>
    </source>
</reference>
<evidence type="ECO:0000313" key="2">
    <source>
        <dbReference type="EMBL" id="MFD1150515.1"/>
    </source>
</evidence>
<feature type="chain" id="PRO_5045379201" evidence="1">
    <location>
        <begin position="25"/>
        <end position="193"/>
    </location>
</feature>
<comment type="caution">
    <text evidence="2">The sequence shown here is derived from an EMBL/GenBank/DDBJ whole genome shotgun (WGS) entry which is preliminary data.</text>
</comment>
<dbReference type="Proteomes" id="UP001597168">
    <property type="component" value="Unassembled WGS sequence"/>
</dbReference>
<dbReference type="EMBL" id="JBHTLK010000164">
    <property type="protein sequence ID" value="MFD1150515.1"/>
    <property type="molecule type" value="Genomic_DNA"/>
</dbReference>
<gene>
    <name evidence="2" type="ORF">ACFQ3T_25565</name>
</gene>
<evidence type="ECO:0000256" key="1">
    <source>
        <dbReference type="SAM" id="SignalP"/>
    </source>
</evidence>
<keyword evidence="3" id="KW-1185">Reference proteome</keyword>
<protein>
    <submittedName>
        <fullName evidence="2">Uncharacterized protein</fullName>
    </submittedName>
</protein>
<feature type="signal peptide" evidence="1">
    <location>
        <begin position="1"/>
        <end position="24"/>
    </location>
</feature>